<feature type="domain" description="Type I restriction enzyme R protein C-terminal" evidence="1">
    <location>
        <begin position="1"/>
        <end position="156"/>
    </location>
</feature>
<keyword evidence="2" id="KW-0378">Hydrolase</keyword>
<dbReference type="AlphaFoldDB" id="A0A380EBI0"/>
<evidence type="ECO:0000313" key="2">
    <source>
        <dbReference type="EMBL" id="SUL30897.1"/>
    </source>
</evidence>
<name>A0A380EBI0_STAAU</name>
<protein>
    <submittedName>
        <fullName evidence="2">Type I restriction-modification system, restriction subunit R</fullName>
        <ecNumber evidence="2">3.1.21.3</ecNumber>
    </submittedName>
</protein>
<dbReference type="Gene3D" id="1.20.58.910">
    <property type="match status" value="1"/>
</dbReference>
<dbReference type="GO" id="GO:0009035">
    <property type="term" value="F:type I site-specific deoxyribonuclease activity"/>
    <property type="evidence" value="ECO:0007669"/>
    <property type="project" value="UniProtKB-EC"/>
</dbReference>
<sequence length="160" mass="19421">MRSYEEYKKEFMDAYRELKMIVPTPHMVDDIQDEEELKRFVEAYRLLAKIILRLKAFDEFEFTIDEIGMDEQENEDYKSKYLAVYDQVKRATAEKNKVSILNDIDFEIEMMRNDTINVNYIMNILRQIDLEDKAEQRRNQEQIRRILDHADDPTLRLNEI</sequence>
<dbReference type="EMBL" id="UHBY01000003">
    <property type="protein sequence ID" value="SUL30897.1"/>
    <property type="molecule type" value="Genomic_DNA"/>
</dbReference>
<organism evidence="2 3">
    <name type="scientific">Staphylococcus aureus</name>
    <dbReference type="NCBI Taxonomy" id="1280"/>
    <lineage>
        <taxon>Bacteria</taxon>
        <taxon>Bacillati</taxon>
        <taxon>Bacillota</taxon>
        <taxon>Bacilli</taxon>
        <taxon>Bacillales</taxon>
        <taxon>Staphylococcaceae</taxon>
        <taxon>Staphylococcus</taxon>
    </lineage>
</organism>
<evidence type="ECO:0000259" key="1">
    <source>
        <dbReference type="Pfam" id="PF12008"/>
    </source>
</evidence>
<dbReference type="Proteomes" id="UP000254116">
    <property type="component" value="Unassembled WGS sequence"/>
</dbReference>
<accession>A0A380EBI0</accession>
<proteinExistence type="predicted"/>
<reference evidence="2 3" key="1">
    <citation type="submission" date="2018-06" db="EMBL/GenBank/DDBJ databases">
        <authorList>
            <consortium name="Pathogen Informatics"/>
            <person name="Doyle S."/>
        </authorList>
    </citation>
    <scope>NUCLEOTIDE SEQUENCE [LARGE SCALE GENOMIC DNA]</scope>
    <source>
        <strain evidence="2 3">NCTC10702</strain>
    </source>
</reference>
<dbReference type="EC" id="3.1.21.3" evidence="2"/>
<dbReference type="Pfam" id="PF12008">
    <property type="entry name" value="EcoR124_C"/>
    <property type="match status" value="1"/>
</dbReference>
<dbReference type="InterPro" id="IPR022625">
    <property type="entry name" value="TypeI_RM_Rsu_C"/>
</dbReference>
<evidence type="ECO:0000313" key="3">
    <source>
        <dbReference type="Proteomes" id="UP000254116"/>
    </source>
</evidence>
<gene>
    <name evidence="2" type="primary">hsdR_4</name>
    <name evidence="2" type="ORF">NCTC10702_00380</name>
</gene>